<evidence type="ECO:0000313" key="2">
    <source>
        <dbReference type="EMBL" id="CDM96220.1"/>
    </source>
</evidence>
<dbReference type="AlphaFoldDB" id="A0A9P1KHG1"/>
<dbReference type="Proteomes" id="UP000032946">
    <property type="component" value="Chromosome"/>
</dbReference>
<keyword evidence="3" id="KW-1185">Reference proteome</keyword>
<reference evidence="2 3" key="1">
    <citation type="submission" date="2014-02" db="EMBL/GenBank/DDBJ databases">
        <authorList>
            <person name="Genoscope - CEA"/>
        </authorList>
    </citation>
    <scope>NUCLEOTIDE SEQUENCE [LARGE SCALE GENOMIC DNA]</scope>
    <source>
        <strain evidence="2 3">PCC 8005</strain>
    </source>
</reference>
<feature type="domain" description="DUF2281" evidence="1">
    <location>
        <begin position="8"/>
        <end position="45"/>
    </location>
</feature>
<proteinExistence type="predicted"/>
<dbReference type="RefSeq" id="WP_008050001.1">
    <property type="nucleotide sequence ID" value="NZ_FO818640.1"/>
</dbReference>
<evidence type="ECO:0000313" key="3">
    <source>
        <dbReference type="Proteomes" id="UP000032946"/>
    </source>
</evidence>
<name>A0A9P1KHG1_9CYAN</name>
<dbReference type="Pfam" id="PF10047">
    <property type="entry name" value="DUF2281"/>
    <property type="match status" value="1"/>
</dbReference>
<evidence type="ECO:0000259" key="1">
    <source>
        <dbReference type="Pfam" id="PF10047"/>
    </source>
</evidence>
<organism evidence="2 3">
    <name type="scientific">Limnospira indica PCC 8005</name>
    <dbReference type="NCBI Taxonomy" id="376219"/>
    <lineage>
        <taxon>Bacteria</taxon>
        <taxon>Bacillati</taxon>
        <taxon>Cyanobacteriota</taxon>
        <taxon>Cyanophyceae</taxon>
        <taxon>Oscillatoriophycideae</taxon>
        <taxon>Oscillatoriales</taxon>
        <taxon>Sirenicapillariaceae</taxon>
        <taxon>Limnospira</taxon>
    </lineage>
</organism>
<gene>
    <name evidence="2" type="ORF">ARTHRO_40626</name>
</gene>
<sequence length="81" mass="9325">MLTLEIAIQKIQKLPPEQWQKLLEFIEFLEYQSSHQKTAPQTIETPEVSFAEAAKEFMGCLDSDLEDLSHNPQYLEGLGEE</sequence>
<accession>A0A9P1KHG1</accession>
<dbReference type="EMBL" id="FO818640">
    <property type="protein sequence ID" value="CDM96220.1"/>
    <property type="molecule type" value="Genomic_DNA"/>
</dbReference>
<dbReference type="InterPro" id="IPR018739">
    <property type="entry name" value="DUF2281"/>
</dbReference>
<protein>
    <recommendedName>
        <fullName evidence="1">DUF2281 domain-containing protein</fullName>
    </recommendedName>
</protein>